<reference evidence="6 7" key="1">
    <citation type="submission" date="2017-11" db="EMBL/GenBank/DDBJ databases">
        <title>De-novo sequencing of pomegranate (Punica granatum L.) genome.</title>
        <authorList>
            <person name="Akparov Z."/>
            <person name="Amiraslanov A."/>
            <person name="Hajiyeva S."/>
            <person name="Abbasov M."/>
            <person name="Kaur K."/>
            <person name="Hamwieh A."/>
            <person name="Solovyev V."/>
            <person name="Salamov A."/>
            <person name="Braich B."/>
            <person name="Kosarev P."/>
            <person name="Mahmoud A."/>
            <person name="Hajiyev E."/>
            <person name="Babayeva S."/>
            <person name="Izzatullayeva V."/>
            <person name="Mammadov A."/>
            <person name="Mammadov A."/>
            <person name="Sharifova S."/>
            <person name="Ojaghi J."/>
            <person name="Eynullazada K."/>
            <person name="Bayramov B."/>
            <person name="Abdulazimova A."/>
            <person name="Shahmuradov I."/>
        </authorList>
    </citation>
    <scope>NUCLEOTIDE SEQUENCE [LARGE SCALE GENOMIC DNA]</scope>
    <source>
        <strain evidence="7">cv. AG2017</strain>
        <tissue evidence="6">Leaf</tissue>
    </source>
</reference>
<evidence type="ECO:0000259" key="4">
    <source>
        <dbReference type="Pfam" id="PF07727"/>
    </source>
</evidence>
<accession>A0A2I0L607</accession>
<dbReference type="GO" id="GO:0046872">
    <property type="term" value="F:metal ion binding"/>
    <property type="evidence" value="ECO:0007669"/>
    <property type="project" value="UniProtKB-KW"/>
</dbReference>
<keyword evidence="7" id="KW-1185">Reference proteome</keyword>
<evidence type="ECO:0000313" key="6">
    <source>
        <dbReference type="EMBL" id="PKI76050.1"/>
    </source>
</evidence>
<dbReference type="InterPro" id="IPR036397">
    <property type="entry name" value="RNaseH_sf"/>
</dbReference>
<feature type="compositionally biased region" description="Polar residues" evidence="3">
    <location>
        <begin position="431"/>
        <end position="443"/>
    </location>
</feature>
<evidence type="ECO:0000256" key="2">
    <source>
        <dbReference type="ARBA" id="ARBA00022801"/>
    </source>
</evidence>
<dbReference type="InterPro" id="IPR012337">
    <property type="entry name" value="RNaseH-like_sf"/>
</dbReference>
<evidence type="ECO:0000259" key="5">
    <source>
        <dbReference type="Pfam" id="PF25597"/>
    </source>
</evidence>
<dbReference type="InterPro" id="IPR013103">
    <property type="entry name" value="RVT_2"/>
</dbReference>
<comment type="caution">
    <text evidence="6">The sequence shown here is derived from an EMBL/GenBank/DDBJ whole genome shotgun (WGS) entry which is preliminary data.</text>
</comment>
<gene>
    <name evidence="6" type="ORF">CRG98_003600</name>
</gene>
<proteinExistence type="predicted"/>
<dbReference type="PANTHER" id="PTHR42648">
    <property type="entry name" value="TRANSPOSASE, PUTATIVE-RELATED"/>
    <property type="match status" value="1"/>
</dbReference>
<feature type="domain" description="Reverse transcriptase Ty1/copia-type" evidence="4">
    <location>
        <begin position="623"/>
        <end position="686"/>
    </location>
</feature>
<dbReference type="STRING" id="22663.A0A2I0L607"/>
<feature type="region of interest" description="Disordered" evidence="3">
    <location>
        <begin position="1"/>
        <end position="24"/>
    </location>
</feature>
<dbReference type="EMBL" id="PGOL01000132">
    <property type="protein sequence ID" value="PKI76050.1"/>
    <property type="molecule type" value="Genomic_DNA"/>
</dbReference>
<dbReference type="AlphaFoldDB" id="A0A2I0L607"/>
<keyword evidence="1" id="KW-0479">Metal-binding</keyword>
<feature type="region of interest" description="Disordered" evidence="3">
    <location>
        <begin position="469"/>
        <end position="523"/>
    </location>
</feature>
<evidence type="ECO:0000313" key="7">
    <source>
        <dbReference type="Proteomes" id="UP000233551"/>
    </source>
</evidence>
<dbReference type="Proteomes" id="UP000233551">
    <property type="component" value="Unassembled WGS sequence"/>
</dbReference>
<dbReference type="Pfam" id="PF07727">
    <property type="entry name" value="RVT_2"/>
    <property type="match status" value="1"/>
</dbReference>
<feature type="compositionally biased region" description="Polar residues" evidence="3">
    <location>
        <begin position="484"/>
        <end position="496"/>
    </location>
</feature>
<evidence type="ECO:0000256" key="1">
    <source>
        <dbReference type="ARBA" id="ARBA00022723"/>
    </source>
</evidence>
<protein>
    <submittedName>
        <fullName evidence="6">Uncharacterized protein</fullName>
    </submittedName>
</protein>
<dbReference type="GO" id="GO:0016787">
    <property type="term" value="F:hydrolase activity"/>
    <property type="evidence" value="ECO:0007669"/>
    <property type="project" value="UniProtKB-KW"/>
</dbReference>
<sequence length="707" mass="80420">MSDVSDDEKSQVKNSGSSKDRKVGDNFGRGMEVLLVYRLTSSDSTGIQIIGCTLTGDNYLIWSRAMLWHSRQRTNWPLLEVLSTRDYYGKLKLLWDKLEFYLEQSGCSCGASAMITAKRETKESYQFLMGLTFEFNTIRSTILSIEPMPNLNKVYKMVANEERQKIMTQARELSFDAMAFLAKAETRHGREVGISDFQHTLEGKRDRTSRRTLGVSELRGGIYYLRRVEYTLQACQAVIEEPTDIWHQRLGHPSRTIKMNDTQQQNGRVERKHRHILNVARALMFQASLPTRFWGECVLIAVHLINITSTPLLGSKSPHEILFGKTRNYSNLQVFGSLCYAHIRTQDKFAPRSRKCIFIGYPHGKKGWRLYNLKDRHIFVSRDIQFCKMIFPSTAGNEELKKEMRGSPLFLDEHRPDFSPDDDHELEPSMRKSTQSNGLSSQKIGVGRPFVREGLADKDRPKIGVGWQQNTSEVGVRPADEVGYSSTQKAAQSRISPTRAKSKKAQEEGLAGRDPEVRGSPRKLAEHGSITEPGVILGDPEISQKNYGENAPMPISSTENIRNSSGMSYPIEKFVDYLNISYHHKAFLAAIDSDKEPTSYREAVRDRRWRIAMAKEIKALALNKNWMIEQLPHGKRPIDCKWVYKVKRRADGSIERYKARLVAKGFTQVEGIDYHETLAPVAKLEDCAMSIDNCNSKGVANTSDGRE</sequence>
<organism evidence="6 7">
    <name type="scientific">Punica granatum</name>
    <name type="common">Pomegranate</name>
    <dbReference type="NCBI Taxonomy" id="22663"/>
    <lineage>
        <taxon>Eukaryota</taxon>
        <taxon>Viridiplantae</taxon>
        <taxon>Streptophyta</taxon>
        <taxon>Embryophyta</taxon>
        <taxon>Tracheophyta</taxon>
        <taxon>Spermatophyta</taxon>
        <taxon>Magnoliopsida</taxon>
        <taxon>eudicotyledons</taxon>
        <taxon>Gunneridae</taxon>
        <taxon>Pentapetalae</taxon>
        <taxon>rosids</taxon>
        <taxon>malvids</taxon>
        <taxon>Myrtales</taxon>
        <taxon>Lythraceae</taxon>
        <taxon>Punica</taxon>
    </lineage>
</organism>
<dbReference type="GO" id="GO:0003676">
    <property type="term" value="F:nucleic acid binding"/>
    <property type="evidence" value="ECO:0007669"/>
    <property type="project" value="InterPro"/>
</dbReference>
<feature type="domain" description="Retroviral polymerase SH3-like" evidence="5">
    <location>
        <begin position="337"/>
        <end position="395"/>
    </location>
</feature>
<dbReference type="PANTHER" id="PTHR42648:SF31">
    <property type="entry name" value="RNA-DIRECTED DNA POLYMERASE"/>
    <property type="match status" value="1"/>
</dbReference>
<dbReference type="InterPro" id="IPR039537">
    <property type="entry name" value="Retrotran_Ty1/copia-like"/>
</dbReference>
<name>A0A2I0L607_PUNGR</name>
<feature type="region of interest" description="Disordered" evidence="3">
    <location>
        <begin position="410"/>
        <end position="443"/>
    </location>
</feature>
<dbReference type="Pfam" id="PF25597">
    <property type="entry name" value="SH3_retrovirus"/>
    <property type="match status" value="1"/>
</dbReference>
<feature type="compositionally biased region" description="Basic and acidic residues" evidence="3">
    <location>
        <begin position="504"/>
        <end position="523"/>
    </location>
</feature>
<dbReference type="InterPro" id="IPR057670">
    <property type="entry name" value="SH3_retrovirus"/>
</dbReference>
<dbReference type="Gene3D" id="3.30.420.10">
    <property type="entry name" value="Ribonuclease H-like superfamily/Ribonuclease H"/>
    <property type="match status" value="1"/>
</dbReference>
<keyword evidence="2" id="KW-0378">Hydrolase</keyword>
<evidence type="ECO:0000256" key="3">
    <source>
        <dbReference type="SAM" id="MobiDB-lite"/>
    </source>
</evidence>
<dbReference type="SUPFAM" id="SSF53098">
    <property type="entry name" value="Ribonuclease H-like"/>
    <property type="match status" value="1"/>
</dbReference>